<evidence type="ECO:0000313" key="12">
    <source>
        <dbReference type="Proteomes" id="UP001589836"/>
    </source>
</evidence>
<feature type="transmembrane region" description="Helical" evidence="9">
    <location>
        <begin position="86"/>
        <end position="105"/>
    </location>
</feature>
<comment type="similarity">
    <text evidence="8">Belongs to the TRAP transporter small permease family.</text>
</comment>
<evidence type="ECO:0000256" key="4">
    <source>
        <dbReference type="ARBA" id="ARBA00022519"/>
    </source>
</evidence>
<accession>A0ABV6LQJ3</accession>
<evidence type="ECO:0000256" key="7">
    <source>
        <dbReference type="ARBA" id="ARBA00023136"/>
    </source>
</evidence>
<dbReference type="RefSeq" id="WP_377348726.1">
    <property type="nucleotide sequence ID" value="NZ_JBHLTP010000011.1"/>
</dbReference>
<evidence type="ECO:0000256" key="1">
    <source>
        <dbReference type="ARBA" id="ARBA00004429"/>
    </source>
</evidence>
<comment type="caution">
    <text evidence="11">The sequence shown here is derived from an EMBL/GenBank/DDBJ whole genome shotgun (WGS) entry which is preliminary data.</text>
</comment>
<keyword evidence="4" id="KW-0997">Cell inner membrane</keyword>
<keyword evidence="3" id="KW-1003">Cell membrane</keyword>
<feature type="transmembrane region" description="Helical" evidence="9">
    <location>
        <begin position="47"/>
        <end position="65"/>
    </location>
</feature>
<evidence type="ECO:0000256" key="6">
    <source>
        <dbReference type="ARBA" id="ARBA00022989"/>
    </source>
</evidence>
<feature type="domain" description="Tripartite ATP-independent periplasmic transporters DctQ component" evidence="10">
    <location>
        <begin position="23"/>
        <end position="154"/>
    </location>
</feature>
<keyword evidence="12" id="KW-1185">Reference proteome</keyword>
<dbReference type="Pfam" id="PF04290">
    <property type="entry name" value="DctQ"/>
    <property type="match status" value="1"/>
</dbReference>
<evidence type="ECO:0000313" key="11">
    <source>
        <dbReference type="EMBL" id="MFC0524599.1"/>
    </source>
</evidence>
<sequence>MKGIKLLDRRFEEVFLFLSMVAIVGLIFYQVVSRYVFNDSITWSEELARYIHIWQVWLGASFAIRMNQHIKVEVFRDLFNRTIRKVIDCIALFLWFFLAGVLAFYGTQLVLNLLGTGQLTPAMRIPIWIAYAAIPVGGILMCVRLIQQMILLFRPNTLEEGTS</sequence>
<evidence type="ECO:0000256" key="5">
    <source>
        <dbReference type="ARBA" id="ARBA00022692"/>
    </source>
</evidence>
<dbReference type="EMBL" id="JBHLTP010000011">
    <property type="protein sequence ID" value="MFC0524599.1"/>
    <property type="molecule type" value="Genomic_DNA"/>
</dbReference>
<feature type="transmembrane region" description="Helical" evidence="9">
    <location>
        <begin position="14"/>
        <end position="32"/>
    </location>
</feature>
<protein>
    <submittedName>
        <fullName evidence="11">TRAP transporter small permease</fullName>
    </submittedName>
</protein>
<keyword evidence="2" id="KW-0813">Transport</keyword>
<name>A0ABV6LQJ3_9BACI</name>
<dbReference type="PANTHER" id="PTHR35011:SF2">
    <property type="entry name" value="2,3-DIKETO-L-GULONATE TRAP TRANSPORTER SMALL PERMEASE PROTEIN YIAM"/>
    <property type="match status" value="1"/>
</dbReference>
<proteinExistence type="inferred from homology"/>
<evidence type="ECO:0000256" key="2">
    <source>
        <dbReference type="ARBA" id="ARBA00022448"/>
    </source>
</evidence>
<evidence type="ECO:0000259" key="10">
    <source>
        <dbReference type="Pfam" id="PF04290"/>
    </source>
</evidence>
<gene>
    <name evidence="11" type="ORF">ACFFGV_13565</name>
</gene>
<organism evidence="11 12">
    <name type="scientific">Pontibacillus salicampi</name>
    <dbReference type="NCBI Taxonomy" id="1449801"/>
    <lineage>
        <taxon>Bacteria</taxon>
        <taxon>Bacillati</taxon>
        <taxon>Bacillota</taxon>
        <taxon>Bacilli</taxon>
        <taxon>Bacillales</taxon>
        <taxon>Bacillaceae</taxon>
        <taxon>Pontibacillus</taxon>
    </lineage>
</organism>
<dbReference type="Proteomes" id="UP001589836">
    <property type="component" value="Unassembled WGS sequence"/>
</dbReference>
<keyword evidence="6 9" id="KW-1133">Transmembrane helix</keyword>
<keyword evidence="5 9" id="KW-0812">Transmembrane</keyword>
<reference evidence="11 12" key="1">
    <citation type="submission" date="2024-09" db="EMBL/GenBank/DDBJ databases">
        <authorList>
            <person name="Sun Q."/>
            <person name="Mori K."/>
        </authorList>
    </citation>
    <scope>NUCLEOTIDE SEQUENCE [LARGE SCALE GENOMIC DNA]</scope>
    <source>
        <strain evidence="11 12">NCAIM B.02529</strain>
    </source>
</reference>
<comment type="subcellular location">
    <subcellularLocation>
        <location evidence="1">Cell inner membrane</location>
        <topology evidence="1">Multi-pass membrane protein</topology>
    </subcellularLocation>
</comment>
<evidence type="ECO:0000256" key="9">
    <source>
        <dbReference type="SAM" id="Phobius"/>
    </source>
</evidence>
<feature type="transmembrane region" description="Helical" evidence="9">
    <location>
        <begin position="125"/>
        <end position="146"/>
    </location>
</feature>
<dbReference type="PANTHER" id="PTHR35011">
    <property type="entry name" value="2,3-DIKETO-L-GULONATE TRAP TRANSPORTER SMALL PERMEASE PROTEIN YIAM"/>
    <property type="match status" value="1"/>
</dbReference>
<keyword evidence="7 9" id="KW-0472">Membrane</keyword>
<dbReference type="InterPro" id="IPR055348">
    <property type="entry name" value="DctQ"/>
</dbReference>
<evidence type="ECO:0000256" key="8">
    <source>
        <dbReference type="ARBA" id="ARBA00038436"/>
    </source>
</evidence>
<evidence type="ECO:0000256" key="3">
    <source>
        <dbReference type="ARBA" id="ARBA00022475"/>
    </source>
</evidence>
<dbReference type="InterPro" id="IPR007387">
    <property type="entry name" value="TRAP_DctQ"/>
</dbReference>